<dbReference type="OrthoDB" id="10667993at2759"/>
<gene>
    <name evidence="1" type="ORF">OFUS_LOCUS1262</name>
</gene>
<evidence type="ECO:0000313" key="1">
    <source>
        <dbReference type="EMBL" id="CAH1773696.1"/>
    </source>
</evidence>
<keyword evidence="2" id="KW-1185">Reference proteome</keyword>
<dbReference type="AlphaFoldDB" id="A0A8S4MZM9"/>
<organism evidence="1 2">
    <name type="scientific">Owenia fusiformis</name>
    <name type="common">Polychaete worm</name>
    <dbReference type="NCBI Taxonomy" id="6347"/>
    <lineage>
        <taxon>Eukaryota</taxon>
        <taxon>Metazoa</taxon>
        <taxon>Spiralia</taxon>
        <taxon>Lophotrochozoa</taxon>
        <taxon>Annelida</taxon>
        <taxon>Polychaeta</taxon>
        <taxon>Sedentaria</taxon>
        <taxon>Canalipalpata</taxon>
        <taxon>Sabellida</taxon>
        <taxon>Oweniida</taxon>
        <taxon>Oweniidae</taxon>
        <taxon>Owenia</taxon>
    </lineage>
</organism>
<sequence length="213" mass="24619">MKQGNFTDRTLSFLYDGDPIEFSATSEVLNKTWKLFRVRSRSEIVKKGRDFVKYLKEFGIDLNSLTDEQLYQGQPVDLGDYTCFAFTFKFKLRALTETMPYRRVKYYKNTYLREIGFMAKAKRPITLKGKWNGTIQKDEGLYLINYFIPNSECGFVEEPDIIEGRALWPYYAGNGFSHFGMEVFSNKYGRGTLMGVDTHASSFTSTVTILFTG</sequence>
<protein>
    <submittedName>
        <fullName evidence="1">Uncharacterized protein</fullName>
    </submittedName>
</protein>
<proteinExistence type="predicted"/>
<name>A0A8S4MZM9_OWEFU</name>
<dbReference type="EMBL" id="CAIIXF020000001">
    <property type="protein sequence ID" value="CAH1773696.1"/>
    <property type="molecule type" value="Genomic_DNA"/>
</dbReference>
<accession>A0A8S4MZM9</accession>
<reference evidence="1" key="1">
    <citation type="submission" date="2022-03" db="EMBL/GenBank/DDBJ databases">
        <authorList>
            <person name="Martin C."/>
        </authorList>
    </citation>
    <scope>NUCLEOTIDE SEQUENCE</scope>
</reference>
<evidence type="ECO:0000313" key="2">
    <source>
        <dbReference type="Proteomes" id="UP000749559"/>
    </source>
</evidence>
<comment type="caution">
    <text evidence="1">The sequence shown here is derived from an EMBL/GenBank/DDBJ whole genome shotgun (WGS) entry which is preliminary data.</text>
</comment>
<dbReference type="Proteomes" id="UP000749559">
    <property type="component" value="Unassembled WGS sequence"/>
</dbReference>